<sequence>MLGEGGRPPPSNLAIGLNLMVDGIALEEVPRYDLGRNSVLGLCREHSTGTKKIIDSFDDLETLRKGLETGKWHYSKHGTMLALAPVTGNKHYYPTPILISGSCKTEKGSQIAKLIRRFIRIYNDHPMGRARHGEILQFSTDGESSFCSAQFENCLTRPLSQGLSVLCNIPGLNLQTGPDDLVGNCDPKHVIKCFAQMLWSFTLNVQLGDTIITYQDIWYTLSSSGMSEDRINALLNPQDKQNIPIALDLLKALKTAHILEQSKAKPGDFQRVKLVKFLAEMFSYFIAPFTDARMGLVEQVGQLSTYAHLMFALYQRHKQAFMKGALYGDSMSIVKLVMILIARYQTVDNSIQLYITLIGTD</sequence>
<evidence type="ECO:0000313" key="2">
    <source>
        <dbReference type="Proteomes" id="UP001140091"/>
    </source>
</evidence>
<dbReference type="Proteomes" id="UP001140091">
    <property type="component" value="Unassembled WGS sequence"/>
</dbReference>
<keyword evidence="2" id="KW-1185">Reference proteome</keyword>
<dbReference type="EMBL" id="JANBPK010000196">
    <property type="protein sequence ID" value="KAJ2936038.1"/>
    <property type="molecule type" value="Genomic_DNA"/>
</dbReference>
<name>A0A9W8MP50_9AGAR</name>
<proteinExistence type="predicted"/>
<gene>
    <name evidence="1" type="ORF">H1R20_g1056</name>
</gene>
<protein>
    <submittedName>
        <fullName evidence="1">Uncharacterized protein</fullName>
    </submittedName>
</protein>
<dbReference type="OrthoDB" id="3048541at2759"/>
<reference evidence="1" key="1">
    <citation type="submission" date="2022-06" db="EMBL/GenBank/DDBJ databases">
        <title>Genome Sequence of Candolleomyces eurysporus.</title>
        <authorList>
            <person name="Buettner E."/>
        </authorList>
    </citation>
    <scope>NUCLEOTIDE SEQUENCE</scope>
    <source>
        <strain evidence="1">VTCC 930004</strain>
    </source>
</reference>
<comment type="caution">
    <text evidence="1">The sequence shown here is derived from an EMBL/GenBank/DDBJ whole genome shotgun (WGS) entry which is preliminary data.</text>
</comment>
<feature type="non-terminal residue" evidence="1">
    <location>
        <position position="361"/>
    </location>
</feature>
<evidence type="ECO:0000313" key="1">
    <source>
        <dbReference type="EMBL" id="KAJ2936038.1"/>
    </source>
</evidence>
<accession>A0A9W8MP50</accession>
<dbReference type="AlphaFoldDB" id="A0A9W8MP50"/>
<organism evidence="1 2">
    <name type="scientific">Candolleomyces eurysporus</name>
    <dbReference type="NCBI Taxonomy" id="2828524"/>
    <lineage>
        <taxon>Eukaryota</taxon>
        <taxon>Fungi</taxon>
        <taxon>Dikarya</taxon>
        <taxon>Basidiomycota</taxon>
        <taxon>Agaricomycotina</taxon>
        <taxon>Agaricomycetes</taxon>
        <taxon>Agaricomycetidae</taxon>
        <taxon>Agaricales</taxon>
        <taxon>Agaricineae</taxon>
        <taxon>Psathyrellaceae</taxon>
        <taxon>Candolleomyces</taxon>
    </lineage>
</organism>